<evidence type="ECO:0000256" key="13">
    <source>
        <dbReference type="ARBA" id="ARBA00022989"/>
    </source>
</evidence>
<dbReference type="EMBL" id="JAFDVH010000008">
    <property type="protein sequence ID" value="KAG7471801.1"/>
    <property type="molecule type" value="Genomic_DNA"/>
</dbReference>
<dbReference type="CDD" id="cd00054">
    <property type="entry name" value="EGF_CA"/>
    <property type="match status" value="4"/>
</dbReference>
<comment type="similarity">
    <text evidence="3">Belongs to the G-protein coupled receptor Fz/Smo family.</text>
</comment>
<dbReference type="InterPro" id="IPR001791">
    <property type="entry name" value="Laminin_G"/>
</dbReference>
<feature type="domain" description="Cadherin" evidence="35">
    <location>
        <begin position="919"/>
        <end position="1027"/>
    </location>
</feature>
<keyword evidence="16 25" id="KW-1015">Disulfide bond</keyword>
<evidence type="ECO:0000256" key="18">
    <source>
        <dbReference type="ARBA" id="ARBA00023180"/>
    </source>
</evidence>
<dbReference type="SMART" id="SM00180">
    <property type="entry name" value="EGF_Lam"/>
    <property type="match status" value="1"/>
</dbReference>
<feature type="region of interest" description="Disordered" evidence="27">
    <location>
        <begin position="3548"/>
        <end position="3586"/>
    </location>
</feature>
<feature type="domain" description="EGF-like" evidence="30">
    <location>
        <begin position="1849"/>
        <end position="1907"/>
    </location>
</feature>
<keyword evidence="11" id="KW-0677">Repeat</keyword>
<dbReference type="Gene3D" id="2.60.120.200">
    <property type="match status" value="2"/>
</dbReference>
<dbReference type="FunFam" id="2.10.25.10:FF:000113">
    <property type="entry name" value="Cadherin, EGF LAG seven-pass G-type receptor 3"/>
    <property type="match status" value="1"/>
</dbReference>
<dbReference type="SUPFAM" id="SSF49313">
    <property type="entry name" value="Cadherin-like"/>
    <property type="match status" value="9"/>
</dbReference>
<dbReference type="OrthoDB" id="26203at2759"/>
<dbReference type="InterPro" id="IPR000539">
    <property type="entry name" value="Frizzled/Smoothened_7TM"/>
</dbReference>
<dbReference type="GO" id="GO:0005886">
    <property type="term" value="C:plasma membrane"/>
    <property type="evidence" value="ECO:0007669"/>
    <property type="project" value="UniProtKB-SubCell"/>
</dbReference>
<evidence type="ECO:0000259" key="33">
    <source>
        <dbReference type="PROSITE" id="PS50227"/>
    </source>
</evidence>
<keyword evidence="10" id="KW-0732">Signal</keyword>
<dbReference type="InterPro" id="IPR017981">
    <property type="entry name" value="GPCR_2-like_7TM"/>
</dbReference>
<feature type="disulfide bond" evidence="25">
    <location>
        <begin position="2221"/>
        <end position="2230"/>
    </location>
</feature>
<dbReference type="Pfam" id="PF23592">
    <property type="entry name" value="Cadherin_CELSR2_9th"/>
    <property type="match status" value="1"/>
</dbReference>
<dbReference type="FunFam" id="2.60.40.60:FF:000029">
    <property type="entry name" value="Cadherin EGF LAG seven-pass G-type receptor 3"/>
    <property type="match status" value="1"/>
</dbReference>
<feature type="disulfide bond" evidence="25">
    <location>
        <begin position="2442"/>
        <end position="2451"/>
    </location>
</feature>
<dbReference type="Pfam" id="PF16489">
    <property type="entry name" value="GAIN"/>
    <property type="match status" value="1"/>
</dbReference>
<dbReference type="FunFam" id="2.10.25.10:FF:000011">
    <property type="entry name" value="Cadherin EGF LAG seven-pass G-type receptor"/>
    <property type="match status" value="1"/>
</dbReference>
<comment type="similarity">
    <text evidence="4">Belongs to the G-protein coupled receptor 2 family. LN-TM7 subfamily.</text>
</comment>
<keyword evidence="8" id="KW-0597">Phosphoprotein</keyword>
<evidence type="ECO:0000256" key="15">
    <source>
        <dbReference type="ARBA" id="ARBA00023136"/>
    </source>
</evidence>
<feature type="disulfide bond" evidence="25">
    <location>
        <begin position="1935"/>
        <end position="1944"/>
    </location>
</feature>
<dbReference type="InterPro" id="IPR046338">
    <property type="entry name" value="GAIN_dom_sf"/>
</dbReference>
<dbReference type="FunFam" id="2.60.40.60:FF:000044">
    <property type="entry name" value="Cadherin, EGF LAG seven-pass G-type receptor 3"/>
    <property type="match status" value="1"/>
</dbReference>
<evidence type="ECO:0000256" key="1">
    <source>
        <dbReference type="ARBA" id="ARBA00002066"/>
    </source>
</evidence>
<dbReference type="InterPro" id="IPR002049">
    <property type="entry name" value="LE_dom"/>
</dbReference>
<dbReference type="FunFam" id="2.60.120.200:FF:000323">
    <property type="entry name" value="cadherin EGF LAG seven-pass G-type receptor 3 isoform X2"/>
    <property type="match status" value="1"/>
</dbReference>
<dbReference type="SMART" id="SM00303">
    <property type="entry name" value="GPS"/>
    <property type="match status" value="1"/>
</dbReference>
<dbReference type="GO" id="GO:0005509">
    <property type="term" value="F:calcium ion binding"/>
    <property type="evidence" value="ECO:0007669"/>
    <property type="project" value="UniProtKB-UniRule"/>
</dbReference>
<keyword evidence="7 25" id="KW-0245">EGF-like domain</keyword>
<evidence type="ECO:0000256" key="25">
    <source>
        <dbReference type="PROSITE-ProRule" id="PRU00076"/>
    </source>
</evidence>
<evidence type="ECO:0000256" key="6">
    <source>
        <dbReference type="ARBA" id="ARBA00022475"/>
    </source>
</evidence>
<feature type="domain" description="EGF-like" evidence="30">
    <location>
        <begin position="1949"/>
        <end position="1987"/>
    </location>
</feature>
<evidence type="ECO:0000256" key="5">
    <source>
        <dbReference type="ARBA" id="ARBA00022473"/>
    </source>
</evidence>
<dbReference type="PROSITE" id="PS50221">
    <property type="entry name" value="GAIN_B"/>
    <property type="match status" value="1"/>
</dbReference>
<feature type="region of interest" description="Disordered" evidence="27">
    <location>
        <begin position="3494"/>
        <end position="3530"/>
    </location>
</feature>
<dbReference type="SMART" id="SM00008">
    <property type="entry name" value="HormR"/>
    <property type="match status" value="1"/>
</dbReference>
<evidence type="ECO:0000256" key="23">
    <source>
        <dbReference type="ARBA" id="ARBA00076704"/>
    </source>
</evidence>
<dbReference type="SUPFAM" id="SSF81321">
    <property type="entry name" value="Family A G protein-coupled receptor-like"/>
    <property type="match status" value="1"/>
</dbReference>
<feature type="domain" description="EGF-like" evidence="30">
    <location>
        <begin position="1909"/>
        <end position="1945"/>
    </location>
</feature>
<dbReference type="FunFam" id="2.60.40.60:FF:000013">
    <property type="entry name" value="Cadherin EGF LAG seven-pass G-type receptor"/>
    <property type="match status" value="1"/>
</dbReference>
<evidence type="ECO:0000256" key="12">
    <source>
        <dbReference type="ARBA" id="ARBA00022837"/>
    </source>
</evidence>
<feature type="compositionally biased region" description="Basic and acidic residues" evidence="27">
    <location>
        <begin position="742"/>
        <end position="769"/>
    </location>
</feature>
<dbReference type="SUPFAM" id="SSF57196">
    <property type="entry name" value="EGF/Laminin"/>
    <property type="match status" value="3"/>
</dbReference>
<dbReference type="PROSITE" id="PS50268">
    <property type="entry name" value="CADHERIN_2"/>
    <property type="match status" value="9"/>
</dbReference>
<dbReference type="InterPro" id="IPR032471">
    <property type="entry name" value="AGRL2-4_GAIN_subdom_A"/>
</dbReference>
<feature type="domain" description="Cadherin" evidence="35">
    <location>
        <begin position="1341"/>
        <end position="1443"/>
    </location>
</feature>
<feature type="domain" description="EGF-like" evidence="30">
    <location>
        <begin position="2453"/>
        <end position="2490"/>
    </location>
</feature>
<feature type="domain" description="Laminin G" evidence="29">
    <location>
        <begin position="1988"/>
        <end position="2192"/>
    </location>
</feature>
<dbReference type="PROSITE" id="PS50027">
    <property type="entry name" value="EGF_LAM_2"/>
    <property type="match status" value="1"/>
</dbReference>
<feature type="transmembrane region" description="Helical" evidence="28">
    <location>
        <begin position="3220"/>
        <end position="3243"/>
    </location>
</feature>
<evidence type="ECO:0000256" key="19">
    <source>
        <dbReference type="ARBA" id="ARBA00023224"/>
    </source>
</evidence>
<gene>
    <name evidence="36" type="ORF">MATL_G00101840</name>
</gene>
<evidence type="ECO:0000256" key="28">
    <source>
        <dbReference type="SAM" id="Phobius"/>
    </source>
</evidence>
<feature type="compositionally biased region" description="Low complexity" evidence="27">
    <location>
        <begin position="567"/>
        <end position="578"/>
    </location>
</feature>
<dbReference type="Pfam" id="PF00008">
    <property type="entry name" value="EGF"/>
    <property type="match status" value="2"/>
</dbReference>
<dbReference type="CDD" id="cd00055">
    <property type="entry name" value="EGF_Lam"/>
    <property type="match status" value="1"/>
</dbReference>
<evidence type="ECO:0000256" key="10">
    <source>
        <dbReference type="ARBA" id="ARBA00022729"/>
    </source>
</evidence>
<evidence type="ECO:0000256" key="8">
    <source>
        <dbReference type="ARBA" id="ARBA00022553"/>
    </source>
</evidence>
<dbReference type="InterPro" id="IPR000203">
    <property type="entry name" value="GPS"/>
</dbReference>
<dbReference type="FunFam" id="2.60.120.200:FF:000084">
    <property type="entry name" value="Cadherin EGF LAG seven-pass G-type receptor 3"/>
    <property type="match status" value="1"/>
</dbReference>
<comment type="caution">
    <text evidence="36">The sequence shown here is derived from an EMBL/GenBank/DDBJ whole genome shotgun (WGS) entry which is preliminary data.</text>
</comment>
<dbReference type="FunFam" id="2.60.40.60:FF:000023">
    <property type="entry name" value="Cadherin EGF LAG seven-pass G-type receptor 3"/>
    <property type="match status" value="2"/>
</dbReference>
<feature type="domain" description="Cadherin" evidence="35">
    <location>
        <begin position="1134"/>
        <end position="1238"/>
    </location>
</feature>
<dbReference type="PANTHER" id="PTHR24026:SF38">
    <property type="entry name" value="CADHERIN EGF LAG SEVEN-PASS G-TYPE RECEPTOR 3"/>
    <property type="match status" value="1"/>
</dbReference>
<feature type="transmembrane region" description="Helical" evidence="28">
    <location>
        <begin position="3009"/>
        <end position="3032"/>
    </location>
</feature>
<organism evidence="36 37">
    <name type="scientific">Megalops atlanticus</name>
    <name type="common">Tarpon</name>
    <name type="synonym">Clupea gigantea</name>
    <dbReference type="NCBI Taxonomy" id="7932"/>
    <lineage>
        <taxon>Eukaryota</taxon>
        <taxon>Metazoa</taxon>
        <taxon>Chordata</taxon>
        <taxon>Craniata</taxon>
        <taxon>Vertebrata</taxon>
        <taxon>Euteleostomi</taxon>
        <taxon>Actinopterygii</taxon>
        <taxon>Neopterygii</taxon>
        <taxon>Teleostei</taxon>
        <taxon>Elopiformes</taxon>
        <taxon>Megalopidae</taxon>
        <taxon>Megalops</taxon>
    </lineage>
</organism>
<evidence type="ECO:0000313" key="37">
    <source>
        <dbReference type="Proteomes" id="UP001046870"/>
    </source>
</evidence>
<dbReference type="SMART" id="SM01330">
    <property type="entry name" value="Frizzled"/>
    <property type="match status" value="1"/>
</dbReference>
<evidence type="ECO:0000259" key="30">
    <source>
        <dbReference type="PROSITE" id="PS50026"/>
    </source>
</evidence>
<dbReference type="InterPro" id="IPR000742">
    <property type="entry name" value="EGF"/>
</dbReference>
<dbReference type="SUPFAM" id="SSF49899">
    <property type="entry name" value="Concanavalin A-like lectins/glucanases"/>
    <property type="match status" value="2"/>
</dbReference>
<feature type="region of interest" description="Disordered" evidence="27">
    <location>
        <begin position="3333"/>
        <end position="3397"/>
    </location>
</feature>
<dbReference type="Pfam" id="PF00028">
    <property type="entry name" value="Cadherin"/>
    <property type="match status" value="8"/>
</dbReference>
<evidence type="ECO:0000256" key="4">
    <source>
        <dbReference type="ARBA" id="ARBA00010933"/>
    </source>
</evidence>
<feature type="disulfide bond" evidence="26">
    <location>
        <begin position="2547"/>
        <end position="2559"/>
    </location>
</feature>
<feature type="disulfide bond" evidence="25">
    <location>
        <begin position="2480"/>
        <end position="2489"/>
    </location>
</feature>
<feature type="disulfide bond" evidence="26">
    <location>
        <begin position="2568"/>
        <end position="2577"/>
    </location>
</feature>
<dbReference type="Gene3D" id="2.60.220.50">
    <property type="match status" value="1"/>
</dbReference>
<evidence type="ECO:0000256" key="2">
    <source>
        <dbReference type="ARBA" id="ARBA00004651"/>
    </source>
</evidence>
<evidence type="ECO:0000256" key="11">
    <source>
        <dbReference type="ARBA" id="ARBA00022737"/>
    </source>
</evidence>
<dbReference type="SMART" id="SM00179">
    <property type="entry name" value="EGF_CA"/>
    <property type="match status" value="4"/>
</dbReference>
<feature type="domain" description="Cadherin" evidence="35">
    <location>
        <begin position="1239"/>
        <end position="1340"/>
    </location>
</feature>
<feature type="transmembrane region" description="Helical" evidence="28">
    <location>
        <begin position="3111"/>
        <end position="3131"/>
    </location>
</feature>
<dbReference type="FunFam" id="2.10.25.10:FF:000089">
    <property type="entry name" value="Cadherin EGF LAG seven-pass G-type receptor 3"/>
    <property type="match status" value="1"/>
</dbReference>
<dbReference type="PROSITE" id="PS00022">
    <property type="entry name" value="EGF_1"/>
    <property type="match status" value="5"/>
</dbReference>
<dbReference type="PROSITE" id="PS01248">
    <property type="entry name" value="EGF_LAM_1"/>
    <property type="match status" value="1"/>
</dbReference>
<dbReference type="InterPro" id="IPR001879">
    <property type="entry name" value="GPCR_2_extracellular_dom"/>
</dbReference>
<dbReference type="Pfam" id="PF01825">
    <property type="entry name" value="GPS"/>
    <property type="match status" value="1"/>
</dbReference>
<evidence type="ECO:0000256" key="26">
    <source>
        <dbReference type="PROSITE-ProRule" id="PRU00460"/>
    </source>
</evidence>
<dbReference type="GO" id="GO:0007156">
    <property type="term" value="P:homophilic cell adhesion via plasma membrane adhesion molecules"/>
    <property type="evidence" value="ECO:0007669"/>
    <property type="project" value="InterPro"/>
</dbReference>
<dbReference type="InterPro" id="IPR036445">
    <property type="entry name" value="GPCR_2_extracell_dom_sf"/>
</dbReference>
<dbReference type="PROSITE" id="PS50261">
    <property type="entry name" value="G_PROTEIN_RECEP_F2_4"/>
    <property type="match status" value="1"/>
</dbReference>
<dbReference type="Gene3D" id="2.10.25.10">
    <property type="entry name" value="Laminin"/>
    <property type="match status" value="6"/>
</dbReference>
<dbReference type="FunFam" id="2.170.300.10:FF:000011">
    <property type="entry name" value="cadherin EGF LAG seven-pass G-type receptor 1"/>
    <property type="match status" value="1"/>
</dbReference>
<dbReference type="PROSITE" id="PS50026">
    <property type="entry name" value="EGF_3"/>
    <property type="match status" value="6"/>
</dbReference>
<dbReference type="Pfam" id="PF02210">
    <property type="entry name" value="Laminin_G_2"/>
    <property type="match status" value="2"/>
</dbReference>
<dbReference type="InterPro" id="IPR057244">
    <property type="entry name" value="GAIN_B"/>
</dbReference>
<dbReference type="InterPro" id="IPR020894">
    <property type="entry name" value="Cadherin_CS"/>
</dbReference>
<feature type="compositionally biased region" description="Basic and acidic residues" evidence="27">
    <location>
        <begin position="777"/>
        <end position="792"/>
    </location>
</feature>
<sequence length="3586" mass="397339">MAALLVGFRLLFQLLFILPISSLFVIGLGRREARCCRTLDSYPGSEPDKRATDRSELVVLAGVDPEKHPWWIIQSADGLNCPVGFICRQGPCLNPCESTLLCTGSGDAQRPTRGQLPWTSCSLFQQGTRNRGGRGVVLPFLSSPVRFVKKPPVQRTRTYIQLPFLVLLTPFAKVATGRVFMSGQRWGSESDVCGTLLVATRASAHYPMSSRWLSPAVQENPRLHLMCHFYSNLYYMVSAVCEVDTGDNNGRNRGSYNVIDVVSERYNYSIVSAGDTESGPCPCSVSSTAADSASGCLESPFIMKRIVACLSGLGENRQPEKIIGFNPINETHFLSVKTKRDIEVALERREGFFVSRPDRRSLVERPQSWGKTGSPVPIEESLRGIQNVIIRHVAHYRCPRYDAPLSNLDTQIPPTSETSQLCNLFNIITKEINAKPAAVLATPSVHYMSTGNAVTQSFVVYPCSHSMNTLIKLRTSTIIVPYTQPLALAAAIETAITDNVTTISHTVTFTFNQTIRSNVRVQLDRFYDSRQSELSAQWTAPVMSVFPMLLEKSWDLATDSCIIIWRNRNNNNNNNNNNKKYKEDTDEHNLSDAGLGVDGQQRAPPCEHSLQSQPKQVLKEGYHADPNSIIRNFLKTDLELVPQQLKPSELEVSHYTSVSQQEEQLGSDTKGRSRQEREQERELRTSQAGDRERERQAGRSEWQGQEKTKEMKWTDKIVQREVEDDHNNSTQNEGGRRRDKGRWRERGENTDRREDEEKEGGMHKERGGCEGEISVNGEDRLTKEERNTEKENLSGALSRARRATNRHPHFSQYNYQVQVAENQPPGTSVIAMTAQDPDSGEAGRLSYSMAPLMNSRSMDFFHMDPTTGLMTTTQVLDREHMDLHYFRVTAVDHGSPRLSGTTMVAITVSDRNDHSPVFEQSEYRETIRENVEEGYPILQLRATDLDASSNANIRYRFVGDAAAARAAFEIDPRSGLIATRGLVDRESTERYTLQVEASDQGKEPGPRSSTVRVYITVLDENDNVPQFTEKRYVVAVREDVRPHSDILRVSASDRDKDSNAAVHYNIISGNSRGQFSIDSVTGEIQVVAPLDFEAEREYTLRVRAQDNGRPPLSNNTGIVSVQVTDVNDNPPIFVSTPFQATVLESAPIGHSILHIQAIDTDSGDNARLEYRLTGTSPDTPFVINSATGWVTVSSELDREAVEHYFFGVEARDYGAPPLSASASVTITVMDVNDNRPEFLQKEYFVRLNEDAAVGTSVISVTAVDRDVNSAVTYQITGGNTRNRFAISTAGGAGLVSLALPLDYKQERRYVLTVTASDRTLHDTCQVHVNITDANTHRPVFQSAHYSVSVNEDQPPGSTVVVISATDEDVGENARITYFLEDNIPQFRIDPASGAITLLTELDYEDQMTYTLAITARDNGIPQKSDTTYVEVNVNDVNDNAPQFLSPRYQGTVSEDAPPFTSVLQISATDRDAHANGRVQYTFQNGEDGDGDFTIEPTSGIVRTVRRLDRESVPFYELTAYAVDRGVPPQRTPVHIQATVLDVNDNAPVFPADDFEVLVKENSVVGSVVAQITATDPDEGPNAQIMYQIVEGNIPEIFQMDIFSGELTSLIDLDYETRSEYVIVVQATSAPLVSRATVRIRLVDQNDNGPLLQDFQIIFNNFVSNRSNSFPSGVIGRVPAHDPDVSDRLHYSIERGNELHLLLLNHSSGEIRLSRKLDNNRPLIANMMVTVTDGIHSVSAQCVLRVLIITEDMLSNSITVRLQNISQEHFLSPLLDHFLEGVSAVLSVPPEDTFVFNIQPDGEAGGVLNISFSAALPGGHFFPSEALEEQLYLNRPRLTFLAQMEVLPFDDNVCLREPCQNYMKCISVLRFNSSAPFISSPTILFRPIHPITGLRCRCPAGFTGDYCETEINLCYSNPCLNGGVCARREGGYTCICRENYTGEHCEWDSKHGRCVPGVCRNGGTCREESKGGFHCECPAGGYDRPDCAVTTRSFPPKSFIMFHGLRQRFHLTISLSFATLESRGLLLYNGRFNEKHDFLALEILDGQVQLTYSTGESSTQVNPYLPGGVSDGDWHTIHIHYYNKPKQSISGEGQGPSDEKMAVVSVDDCDTAMALRFGHQLGNYSCAAQGKQRSSKKSLDLTGPLFLGGVPNLQENFPFATREFIGCIKDLHIDNRPLDLAGYIANNGTLPGCSAKLPFCKSNPCQNGGTCRVSWETFSCDCPLGFGGKDCSHVMPHPHRFRGNSALWWDLKNDVTISTPWYLGLMFRTRGREGVLLQAQAGQYTSLLFQLAGGQLLFSISRGSTRAARLRLDQVQVSDGRWHDLQLELRDVRSGSETRYVATVRLDFGLFQGTVIVGNELHSLKVKHLHVGGILGAGEVQNGMKGCIQGVRLGVRPDAPPLPRPTRAVKVEVGCNVGNPCASSPCPAHSHCADQWERHSCVCEPGFYGKSCTDACQLNPCENEAQCHRKPSSSYGYICDCGDNYFGQYCHNKIDQQCPRGWWGSPTCGPCHCDANKGFDPDCNKTSGLCLCKEFHYRPRSSDTCLPCDCYPVGSFSRSCDPESGQCQCRPGVIGRQCNMCDNPFAEVTQTGCEVIYDSCPKTITSGIWWPRTKFSLPAAVPCPKGSVGAAIRHCDIERGWLDPDLFNCTSPQFVELNALLESVERNETELSTIMEKKLAHQLRDVTEATSRLYGSDLQIAERLLSRLLTFESQQTGFSLTATQDAQFNENVLRGCSAVLGPASVGLWRGQSGAGERGAASLAELLEQYAHTLAQNMKLTYLNPVALVAPNIVMNLDRVENHTHVRRRFPRYHSSLFRGQALWDPHSHVVLPPAALVPQRPSIPSPHTPVSILTNQTAEMSVPKRSFSLPEPPVTIVILLIYRSLGTALPAKYHTDRRGVRLPRHPVMNSPIISVSVYNNQSFLEGVLESPLLLEFRLLQTTNRSKPLCVQWNYSSPLEVGGCWTVRDCSVVYRNTTHVRCQCQRLGTFGVLMDSSQREQLEGDLETLAVVTYSSLSVSLLALLLTVIVLSCLRGLKSNTRSIHSNMAAATFLSELIFLLGINQTEQQFLCTVIAILLHYFFMATFAWLFVEGLHIYRMQTEARNINYGTMRFYHAIGWGVPAIITGLAVGLDPEGYGNPDFCWISIHDKLIWSFAGPIGIVIVMNGGMFLIVARMSCSPTQKETKKQSVFPTIRSAIILLLLASSTWFFGLMAVNNSVLAFHYLYTVLCCLQGVVVLLVFCLLNAEVQEAWKFSCLGKKSPTEDPPHTTQITGPNPYNSASLLEQSGLHRITLGTSTISSVSSARENLLARQTLEQNLLSHTGATDLDVAMFHRDGGEDSDSDSDLSQDEEHSLSIPSSESEDNVRLRGRIQRKFKHSSHSERLLTEPTHNGTKDLDGNDLLSYWPALEECEAHSLQKWGSERRLGADYSKDAANNNQPDAVLTSGDESGLTQPHRHRKGILKNRLGCPPALQGLSSMGRVPSELSWYRTSTLEQLEPQDPPPRHGRLDSAPPCRYPSSPAPPSRHPSNEHLDILSSILASFSSSVLVPLTHPPLGPSPSPPHSTTSHSISEMSPDSEVNRSEAQS</sequence>
<comment type="function">
    <text evidence="1">Receptor that may have an important role in cell/cell signaling during nervous system formation.</text>
</comment>
<dbReference type="FunFam" id="2.60.40.60:FF:000040">
    <property type="entry name" value="cadherin EGF LAG seven-pass G-type receptor 3"/>
    <property type="match status" value="1"/>
</dbReference>
<evidence type="ECO:0000256" key="7">
    <source>
        <dbReference type="ARBA" id="ARBA00022536"/>
    </source>
</evidence>
<evidence type="ECO:0000256" key="14">
    <source>
        <dbReference type="ARBA" id="ARBA00023040"/>
    </source>
</evidence>
<evidence type="ECO:0000256" key="17">
    <source>
        <dbReference type="ARBA" id="ARBA00023170"/>
    </source>
</evidence>
<dbReference type="InterPro" id="IPR002126">
    <property type="entry name" value="Cadherin-like_dom"/>
</dbReference>
<dbReference type="Gene3D" id="2.60.40.60">
    <property type="entry name" value="Cadherins"/>
    <property type="match status" value="9"/>
</dbReference>
<dbReference type="FunFam" id="4.10.1240.10:FF:000021">
    <property type="entry name" value="Cadherin EGF LAG seven-pass G-type receptor"/>
    <property type="match status" value="1"/>
</dbReference>
<feature type="region of interest" description="Disordered" evidence="27">
    <location>
        <begin position="567"/>
        <end position="617"/>
    </location>
</feature>
<feature type="disulfide bond" evidence="25">
    <location>
        <begin position="1897"/>
        <end position="1906"/>
    </location>
</feature>
<dbReference type="SMART" id="SM00282">
    <property type="entry name" value="LamG"/>
    <property type="match status" value="2"/>
</dbReference>
<evidence type="ECO:0000259" key="29">
    <source>
        <dbReference type="PROSITE" id="PS50025"/>
    </source>
</evidence>
<feature type="domain" description="Cadherin" evidence="35">
    <location>
        <begin position="1028"/>
        <end position="1133"/>
    </location>
</feature>
<dbReference type="PROSITE" id="PS50025">
    <property type="entry name" value="LAM_G_DOMAIN"/>
    <property type="match status" value="2"/>
</dbReference>
<feature type="domain" description="EGF-like" evidence="30">
    <location>
        <begin position="2416"/>
        <end position="2452"/>
    </location>
</feature>
<feature type="domain" description="G-protein coupled receptors family 2 profile 2" evidence="34">
    <location>
        <begin position="3007"/>
        <end position="3244"/>
    </location>
</feature>
<evidence type="ECO:0000256" key="9">
    <source>
        <dbReference type="ARBA" id="ARBA00022692"/>
    </source>
</evidence>
<keyword evidence="37" id="KW-1185">Reference proteome</keyword>
<feature type="domain" description="Laminin EGF-like" evidence="31">
    <location>
        <begin position="2547"/>
        <end position="2594"/>
    </location>
</feature>
<dbReference type="FunFam" id="2.10.25.10:FF:000359">
    <property type="entry name" value="Cadherin EGF LAG seven-pass G-type receptor 3"/>
    <property type="match status" value="1"/>
</dbReference>
<feature type="domain" description="Cadherin" evidence="35">
    <location>
        <begin position="1550"/>
        <end position="1651"/>
    </location>
</feature>
<keyword evidence="5" id="KW-0217">Developmental protein</keyword>
<feature type="transmembrane region" description="Helical" evidence="28">
    <location>
        <begin position="3068"/>
        <end position="3090"/>
    </location>
</feature>
<dbReference type="GO" id="GO:0009653">
    <property type="term" value="P:anatomical structure morphogenesis"/>
    <property type="evidence" value="ECO:0007669"/>
    <property type="project" value="UniProtKB-ARBA"/>
</dbReference>
<feature type="transmembrane region" description="Helical" evidence="28">
    <location>
        <begin position="3193"/>
        <end position="3214"/>
    </location>
</feature>
<evidence type="ECO:0000259" key="31">
    <source>
        <dbReference type="PROSITE" id="PS50027"/>
    </source>
</evidence>
<evidence type="ECO:0000256" key="24">
    <source>
        <dbReference type="PROSITE-ProRule" id="PRU00043"/>
    </source>
</evidence>
<feature type="transmembrane region" description="Helical" evidence="28">
    <location>
        <begin position="3044"/>
        <end position="3062"/>
    </location>
</feature>
<dbReference type="Proteomes" id="UP001046870">
    <property type="component" value="Chromosome 8"/>
</dbReference>
<evidence type="ECO:0000259" key="35">
    <source>
        <dbReference type="PROSITE" id="PS50268"/>
    </source>
</evidence>
<keyword evidence="14" id="KW-0297">G-protein coupled receptor</keyword>
<dbReference type="PROSITE" id="PS01186">
    <property type="entry name" value="EGF_2"/>
    <property type="match status" value="2"/>
</dbReference>
<dbReference type="InterPro" id="IPR056286">
    <property type="entry name" value="Cadherin_CELSR1-3_9th"/>
</dbReference>
<evidence type="ECO:0000256" key="16">
    <source>
        <dbReference type="ARBA" id="ARBA00023157"/>
    </source>
</evidence>
<feature type="domain" description="Cadherin" evidence="35">
    <location>
        <begin position="1674"/>
        <end position="1774"/>
    </location>
</feature>
<evidence type="ECO:0000259" key="32">
    <source>
        <dbReference type="PROSITE" id="PS50221"/>
    </source>
</evidence>
<keyword evidence="21 26" id="KW-0424">Laminin EGF-like domain</keyword>
<dbReference type="FunFam" id="1.20.1070.10:FF:000108">
    <property type="entry name" value="Cadherin EGF LAG seven-pass G-type receptor 3"/>
    <property type="match status" value="1"/>
</dbReference>
<feature type="domain" description="Cadherin" evidence="35">
    <location>
        <begin position="811"/>
        <end position="918"/>
    </location>
</feature>
<dbReference type="Pfam" id="PF00002">
    <property type="entry name" value="7tm_2"/>
    <property type="match status" value="1"/>
</dbReference>
<feature type="domain" description="G-protein coupled receptors family 2 profile 1" evidence="33">
    <location>
        <begin position="2579"/>
        <end position="2652"/>
    </location>
</feature>
<dbReference type="SMART" id="SM00181">
    <property type="entry name" value="EGF"/>
    <property type="match status" value="6"/>
</dbReference>
<dbReference type="CDD" id="cd00110">
    <property type="entry name" value="LamG"/>
    <property type="match status" value="2"/>
</dbReference>
<feature type="compositionally biased region" description="Acidic residues" evidence="27">
    <location>
        <begin position="3338"/>
        <end position="3348"/>
    </location>
</feature>
<dbReference type="InterPro" id="IPR013320">
    <property type="entry name" value="ConA-like_dom_sf"/>
</dbReference>
<dbReference type="SMART" id="SM00112">
    <property type="entry name" value="CA"/>
    <property type="match status" value="9"/>
</dbReference>
<keyword evidence="9 28" id="KW-0812">Transmembrane</keyword>
<dbReference type="PANTHER" id="PTHR24026">
    <property type="entry name" value="FAT ATYPICAL CADHERIN-RELATED"/>
    <property type="match status" value="1"/>
</dbReference>
<keyword evidence="19" id="KW-0807">Transducer</keyword>
<dbReference type="PROSITE" id="PS50227">
    <property type="entry name" value="G_PROTEIN_RECEP_F2_3"/>
    <property type="match status" value="1"/>
</dbReference>
<dbReference type="PRINTS" id="PR00249">
    <property type="entry name" value="GPCRSECRETIN"/>
</dbReference>
<dbReference type="Gene3D" id="4.10.1240.10">
    <property type="entry name" value="GPCR, family 2, extracellular hormone receptor domain"/>
    <property type="match status" value="1"/>
</dbReference>
<feature type="compositionally biased region" description="Basic residues" evidence="27">
    <location>
        <begin position="3367"/>
        <end position="3378"/>
    </location>
</feature>
<feature type="transmembrane region" description="Helical" evidence="28">
    <location>
        <begin position="3151"/>
        <end position="3172"/>
    </location>
</feature>
<protein>
    <recommendedName>
        <fullName evidence="22">Cadherin EGF LAG seven-pass G-type receptor 3</fullName>
    </recommendedName>
    <alternativeName>
        <fullName evidence="23">Multiple epidermal growth factor-like domains protein 2</fullName>
    </alternativeName>
</protein>
<comment type="caution">
    <text evidence="25">Lacks conserved residue(s) required for the propagation of feature annotation.</text>
</comment>
<dbReference type="InterPro" id="IPR001881">
    <property type="entry name" value="EGF-like_Ca-bd_dom"/>
</dbReference>
<keyword evidence="15 28" id="KW-0472">Membrane</keyword>
<keyword evidence="6" id="KW-1003">Cell membrane</keyword>
<dbReference type="InterPro" id="IPR000832">
    <property type="entry name" value="GPCR_2_secretin-like"/>
</dbReference>
<keyword evidence="18" id="KW-0325">Glycoprotein</keyword>
<feature type="disulfide bond" evidence="26">
    <location>
        <begin position="2549"/>
        <end position="2566"/>
    </location>
</feature>
<feature type="compositionally biased region" description="Basic and acidic residues" evidence="27">
    <location>
        <begin position="580"/>
        <end position="590"/>
    </location>
</feature>
<feature type="domain" description="EGF-like" evidence="30">
    <location>
        <begin position="2195"/>
        <end position="2231"/>
    </location>
</feature>
<feature type="region of interest" description="Disordered" evidence="27">
    <location>
        <begin position="3430"/>
        <end position="3459"/>
    </location>
</feature>
<dbReference type="FunFam" id="2.10.25.10:FF:000286">
    <property type="entry name" value="Cadherin EGF LAG seven-pass G-type receptor 3"/>
    <property type="match status" value="1"/>
</dbReference>
<evidence type="ECO:0000259" key="34">
    <source>
        <dbReference type="PROSITE" id="PS50261"/>
    </source>
</evidence>
<dbReference type="PROSITE" id="PS00232">
    <property type="entry name" value="CADHERIN_1"/>
    <property type="match status" value="5"/>
</dbReference>
<keyword evidence="17" id="KW-0675">Receptor</keyword>
<keyword evidence="12 24" id="KW-0106">Calcium</keyword>
<evidence type="ECO:0000256" key="20">
    <source>
        <dbReference type="ARBA" id="ARBA00023278"/>
    </source>
</evidence>
<dbReference type="CDD" id="cd11304">
    <property type="entry name" value="Cadherin_repeat"/>
    <property type="match status" value="9"/>
</dbReference>
<evidence type="ECO:0000313" key="36">
    <source>
        <dbReference type="EMBL" id="KAG7471801.1"/>
    </source>
</evidence>
<feature type="domain" description="GAIN-B" evidence="32">
    <location>
        <begin position="2838"/>
        <end position="2998"/>
    </location>
</feature>
<evidence type="ECO:0000256" key="27">
    <source>
        <dbReference type="SAM" id="MobiDB-lite"/>
    </source>
</evidence>
<evidence type="ECO:0000256" key="3">
    <source>
        <dbReference type="ARBA" id="ARBA00008077"/>
    </source>
</evidence>
<comment type="subcellular location">
    <subcellularLocation>
        <location evidence="2">Cell membrane</location>
        <topology evidence="2">Multi-pass membrane protein</topology>
    </subcellularLocation>
</comment>
<feature type="compositionally biased region" description="Polar residues" evidence="27">
    <location>
        <begin position="654"/>
        <end position="667"/>
    </location>
</feature>
<feature type="domain" description="Cadherin" evidence="35">
    <location>
        <begin position="1444"/>
        <end position="1549"/>
    </location>
</feature>
<accession>A0A9D3PY99</accession>
<dbReference type="Gene3D" id="1.20.1070.10">
    <property type="entry name" value="Rhodopsin 7-helix transmembrane proteins"/>
    <property type="match status" value="1"/>
</dbReference>
<name>A0A9D3PY99_MEGAT</name>
<dbReference type="PROSITE" id="PS00650">
    <property type="entry name" value="G_PROTEIN_RECEP_F2_2"/>
    <property type="match status" value="1"/>
</dbReference>
<dbReference type="Pfam" id="PF00053">
    <property type="entry name" value="EGF_laminin"/>
    <property type="match status" value="1"/>
</dbReference>
<keyword evidence="20" id="KW-0379">Hydroxylation</keyword>
<dbReference type="GO" id="GO:0004930">
    <property type="term" value="F:G protein-coupled receptor activity"/>
    <property type="evidence" value="ECO:0007669"/>
    <property type="project" value="UniProtKB-KW"/>
</dbReference>
<evidence type="ECO:0000256" key="22">
    <source>
        <dbReference type="ARBA" id="ARBA00071751"/>
    </source>
</evidence>
<dbReference type="GO" id="GO:0007166">
    <property type="term" value="P:cell surface receptor signaling pathway"/>
    <property type="evidence" value="ECO:0007669"/>
    <property type="project" value="InterPro"/>
</dbReference>
<evidence type="ECO:0000256" key="21">
    <source>
        <dbReference type="ARBA" id="ARBA00023292"/>
    </source>
</evidence>
<feature type="region of interest" description="Disordered" evidence="27">
    <location>
        <begin position="651"/>
        <end position="802"/>
    </location>
</feature>
<reference evidence="36" key="1">
    <citation type="submission" date="2021-01" db="EMBL/GenBank/DDBJ databases">
        <authorList>
            <person name="Zahm M."/>
            <person name="Roques C."/>
            <person name="Cabau C."/>
            <person name="Klopp C."/>
            <person name="Donnadieu C."/>
            <person name="Jouanno E."/>
            <person name="Lampietro C."/>
            <person name="Louis A."/>
            <person name="Herpin A."/>
            <person name="Echchiki A."/>
            <person name="Berthelot C."/>
            <person name="Parey E."/>
            <person name="Roest-Crollius H."/>
            <person name="Braasch I."/>
            <person name="Postlethwait J."/>
            <person name="Bobe J."/>
            <person name="Montfort J."/>
            <person name="Bouchez O."/>
            <person name="Begum T."/>
            <person name="Mejri S."/>
            <person name="Adams A."/>
            <person name="Chen W.-J."/>
            <person name="Guiguen Y."/>
        </authorList>
    </citation>
    <scope>NUCLEOTIDE SEQUENCE</scope>
    <source>
        <strain evidence="36">YG-15Mar2019-1</strain>
        <tissue evidence="36">Brain</tissue>
    </source>
</reference>
<feature type="domain" description="Laminin G" evidence="29">
    <location>
        <begin position="2237"/>
        <end position="2414"/>
    </location>
</feature>
<feature type="compositionally biased region" description="Pro residues" evidence="27">
    <location>
        <begin position="3551"/>
        <end position="3562"/>
    </location>
</feature>
<dbReference type="PRINTS" id="PR00205">
    <property type="entry name" value="CADHERIN"/>
</dbReference>
<feature type="compositionally biased region" description="Basic and acidic residues" evidence="27">
    <location>
        <begin position="669"/>
        <end position="727"/>
    </location>
</feature>
<proteinExistence type="inferred from homology"/>
<keyword evidence="13 28" id="KW-1133">Transmembrane helix</keyword>
<dbReference type="FunFam" id="2.60.40.60:FF:000010">
    <property type="entry name" value="Cadherin EGF LAG seven-pass G-type receptor 3"/>
    <property type="match status" value="2"/>
</dbReference>
<dbReference type="FunFam" id="2.60.40.60:FF:000038">
    <property type="entry name" value="Cadherin EGF LAG seven-pass G-type receptor 3"/>
    <property type="match status" value="1"/>
</dbReference>
<dbReference type="InterPro" id="IPR015919">
    <property type="entry name" value="Cadherin-like_sf"/>
</dbReference>
<dbReference type="InterPro" id="IPR017983">
    <property type="entry name" value="GPCR_2_secretin-like_CS"/>
</dbReference>